<keyword evidence="1" id="KW-1185">Reference proteome</keyword>
<sequence>MVMPSACRFAAVVMMNDVKQGLLHSYIRHFDQWELVVPQLSIIKTQLPDYINNLMSTIAASALHSMKRASAEKQLADELKKPAPGMFFNVFFFGKYLYDCFSETKRALCTAQNLMLDFLGQHVAAHSASEICLNKRGKLQARVTVTCGCGLKTLVVGTDDINPKTNAKKAEVVRSITTMYFTNPPRTPPRK</sequence>
<dbReference type="Proteomes" id="UP000492821">
    <property type="component" value="Unassembled WGS sequence"/>
</dbReference>
<evidence type="ECO:0000313" key="2">
    <source>
        <dbReference type="WBParaSite" id="Pan_g19577.t1"/>
    </source>
</evidence>
<dbReference type="WBParaSite" id="Pan_g19577.t1">
    <property type="protein sequence ID" value="Pan_g19577.t1"/>
    <property type="gene ID" value="Pan_g19577"/>
</dbReference>
<evidence type="ECO:0000313" key="1">
    <source>
        <dbReference type="Proteomes" id="UP000492821"/>
    </source>
</evidence>
<reference evidence="2" key="2">
    <citation type="submission" date="2020-10" db="UniProtKB">
        <authorList>
            <consortium name="WormBaseParasite"/>
        </authorList>
    </citation>
    <scope>IDENTIFICATION</scope>
</reference>
<organism evidence="1 2">
    <name type="scientific">Panagrellus redivivus</name>
    <name type="common">Microworm</name>
    <dbReference type="NCBI Taxonomy" id="6233"/>
    <lineage>
        <taxon>Eukaryota</taxon>
        <taxon>Metazoa</taxon>
        <taxon>Ecdysozoa</taxon>
        <taxon>Nematoda</taxon>
        <taxon>Chromadorea</taxon>
        <taxon>Rhabditida</taxon>
        <taxon>Tylenchina</taxon>
        <taxon>Panagrolaimomorpha</taxon>
        <taxon>Panagrolaimoidea</taxon>
        <taxon>Panagrolaimidae</taxon>
        <taxon>Panagrellus</taxon>
    </lineage>
</organism>
<dbReference type="AlphaFoldDB" id="A0A7E4VD19"/>
<name>A0A7E4VD19_PANRE</name>
<proteinExistence type="predicted"/>
<reference evidence="1" key="1">
    <citation type="journal article" date="2013" name="Genetics">
        <title>The draft genome and transcriptome of Panagrellus redivivus are shaped by the harsh demands of a free-living lifestyle.</title>
        <authorList>
            <person name="Srinivasan J."/>
            <person name="Dillman A.R."/>
            <person name="Macchietto M.G."/>
            <person name="Heikkinen L."/>
            <person name="Lakso M."/>
            <person name="Fracchia K.M."/>
            <person name="Antoshechkin I."/>
            <person name="Mortazavi A."/>
            <person name="Wong G."/>
            <person name="Sternberg P.W."/>
        </authorList>
    </citation>
    <scope>NUCLEOTIDE SEQUENCE [LARGE SCALE GENOMIC DNA]</scope>
    <source>
        <strain evidence="1">MT8872</strain>
    </source>
</reference>
<protein>
    <submittedName>
        <fullName evidence="2">DRBM domain-containing protein</fullName>
    </submittedName>
</protein>
<accession>A0A7E4VD19</accession>